<evidence type="ECO:0000256" key="6">
    <source>
        <dbReference type="ARBA" id="ARBA00037589"/>
    </source>
</evidence>
<dbReference type="Pfam" id="PF02602">
    <property type="entry name" value="HEM4"/>
    <property type="match status" value="1"/>
</dbReference>
<comment type="function">
    <text evidence="6 9">Catalyzes cyclization of the linear tetrapyrrole, hydroxymethylbilane, to the macrocyclic uroporphyrinogen III.</text>
</comment>
<dbReference type="InterPro" id="IPR039793">
    <property type="entry name" value="UROS/Hem4"/>
</dbReference>
<comment type="pathway">
    <text evidence="1 9">Porphyrin-containing compound metabolism; protoporphyrin-IX biosynthesis; coproporphyrinogen-III from 5-aminolevulinate: step 3/4.</text>
</comment>
<feature type="domain" description="Tetrapyrrole biosynthesis uroporphyrinogen III synthase" evidence="10">
    <location>
        <begin position="24"/>
        <end position="285"/>
    </location>
</feature>
<protein>
    <recommendedName>
        <fullName evidence="7 9">Uroporphyrinogen-III synthase</fullName>
        <ecNumber evidence="3 9">4.2.1.75</ecNumber>
    </recommendedName>
</protein>
<evidence type="ECO:0000256" key="3">
    <source>
        <dbReference type="ARBA" id="ARBA00013109"/>
    </source>
</evidence>
<proteinExistence type="inferred from homology"/>
<name>A0ABP9TN86_9MICC</name>
<dbReference type="Proteomes" id="UP001501257">
    <property type="component" value="Unassembled WGS sequence"/>
</dbReference>
<comment type="catalytic activity">
    <reaction evidence="8 9">
        <text>hydroxymethylbilane = uroporphyrinogen III + H2O</text>
        <dbReference type="Rhea" id="RHEA:18965"/>
        <dbReference type="ChEBI" id="CHEBI:15377"/>
        <dbReference type="ChEBI" id="CHEBI:57308"/>
        <dbReference type="ChEBI" id="CHEBI:57845"/>
        <dbReference type="EC" id="4.2.1.75"/>
    </reaction>
</comment>
<reference evidence="12" key="1">
    <citation type="journal article" date="2019" name="Int. J. Syst. Evol. Microbiol.">
        <title>The Global Catalogue of Microorganisms (GCM) 10K type strain sequencing project: providing services to taxonomists for standard genome sequencing and annotation.</title>
        <authorList>
            <consortium name="The Broad Institute Genomics Platform"/>
            <consortium name="The Broad Institute Genome Sequencing Center for Infectious Disease"/>
            <person name="Wu L."/>
            <person name="Ma J."/>
        </authorList>
    </citation>
    <scope>NUCLEOTIDE SEQUENCE [LARGE SCALE GENOMIC DNA]</scope>
    <source>
        <strain evidence="12">JCM 18952</strain>
    </source>
</reference>
<evidence type="ECO:0000256" key="5">
    <source>
        <dbReference type="ARBA" id="ARBA00023244"/>
    </source>
</evidence>
<evidence type="ECO:0000313" key="11">
    <source>
        <dbReference type="EMBL" id="GAA5228156.1"/>
    </source>
</evidence>
<dbReference type="CDD" id="cd06578">
    <property type="entry name" value="HemD"/>
    <property type="match status" value="1"/>
</dbReference>
<evidence type="ECO:0000256" key="7">
    <source>
        <dbReference type="ARBA" id="ARBA00040167"/>
    </source>
</evidence>
<keyword evidence="5 9" id="KW-0627">Porphyrin biosynthesis</keyword>
<accession>A0ABP9TN86</accession>
<comment type="caution">
    <text evidence="11">The sequence shown here is derived from an EMBL/GenBank/DDBJ whole genome shotgun (WGS) entry which is preliminary data.</text>
</comment>
<evidence type="ECO:0000256" key="4">
    <source>
        <dbReference type="ARBA" id="ARBA00023239"/>
    </source>
</evidence>
<dbReference type="EC" id="4.2.1.75" evidence="3 9"/>
<keyword evidence="4 9" id="KW-0456">Lyase</keyword>
<dbReference type="InterPro" id="IPR036108">
    <property type="entry name" value="4pyrrol_syn_uPrphyn_synt_sf"/>
</dbReference>
<keyword evidence="12" id="KW-1185">Reference proteome</keyword>
<evidence type="ECO:0000256" key="1">
    <source>
        <dbReference type="ARBA" id="ARBA00004772"/>
    </source>
</evidence>
<dbReference type="SUPFAM" id="SSF69618">
    <property type="entry name" value="HemD-like"/>
    <property type="match status" value="1"/>
</dbReference>
<dbReference type="EMBL" id="BAABLK010000035">
    <property type="protein sequence ID" value="GAA5228156.1"/>
    <property type="molecule type" value="Genomic_DNA"/>
</dbReference>
<sequence>MEKDSVLAGRRALVLRDPARAADTVAALASRGASASVCRLIDFELPVGTQGLDDSLRMLLAGGFDWLVLTSVNTVRALGLRAVALDLDLEIPATTRVAVVGEATARALTELGAPIAFMPVHDHSARGMLAEWDELNGRDASGTGTPGTQTVFMPQADIASATLREGFAARGWHVRIEVAYNTVRAPADPDRALRRAAGTGAGLPDPLLRADTLMLAPAQLPAAMPGLHAVFFSSPSTVDAFLAAVPEPAADLGLVAIGDSTAARLRTAGHPPTAIARFPTPEGMVSAWEDSRRAAPHAPT</sequence>
<evidence type="ECO:0000259" key="10">
    <source>
        <dbReference type="Pfam" id="PF02602"/>
    </source>
</evidence>
<dbReference type="InterPro" id="IPR003754">
    <property type="entry name" value="4pyrrol_synth_uPrphyn_synth"/>
</dbReference>
<gene>
    <name evidence="11" type="ORF">GCM10025778_26890</name>
</gene>
<dbReference type="RefSeq" id="WP_210100305.1">
    <property type="nucleotide sequence ID" value="NZ_BAABLK010000035.1"/>
</dbReference>
<dbReference type="PANTHER" id="PTHR38042">
    <property type="entry name" value="UROPORPHYRINOGEN-III SYNTHASE, CHLOROPLASTIC"/>
    <property type="match status" value="1"/>
</dbReference>
<evidence type="ECO:0000256" key="9">
    <source>
        <dbReference type="RuleBase" id="RU366031"/>
    </source>
</evidence>
<evidence type="ECO:0000313" key="12">
    <source>
        <dbReference type="Proteomes" id="UP001501257"/>
    </source>
</evidence>
<dbReference type="Gene3D" id="3.40.50.10090">
    <property type="match status" value="2"/>
</dbReference>
<comment type="similarity">
    <text evidence="2 9">Belongs to the uroporphyrinogen-III synthase family.</text>
</comment>
<evidence type="ECO:0000256" key="8">
    <source>
        <dbReference type="ARBA" id="ARBA00048617"/>
    </source>
</evidence>
<dbReference type="PANTHER" id="PTHR38042:SF1">
    <property type="entry name" value="UROPORPHYRINOGEN-III SYNTHASE, CHLOROPLASTIC"/>
    <property type="match status" value="1"/>
</dbReference>
<organism evidence="11 12">
    <name type="scientific">Paeniglutamicibacter antarcticus</name>
    <dbReference type="NCBI Taxonomy" id="494023"/>
    <lineage>
        <taxon>Bacteria</taxon>
        <taxon>Bacillati</taxon>
        <taxon>Actinomycetota</taxon>
        <taxon>Actinomycetes</taxon>
        <taxon>Micrococcales</taxon>
        <taxon>Micrococcaceae</taxon>
        <taxon>Paeniglutamicibacter</taxon>
    </lineage>
</organism>
<evidence type="ECO:0000256" key="2">
    <source>
        <dbReference type="ARBA" id="ARBA00008133"/>
    </source>
</evidence>